<comment type="caution">
    <text evidence="4">The sequence shown here is derived from an EMBL/GenBank/DDBJ whole genome shotgun (WGS) entry which is preliminary data.</text>
</comment>
<name>A0ABN8Q7K3_9CNID</name>
<evidence type="ECO:0000313" key="5">
    <source>
        <dbReference type="Proteomes" id="UP001159427"/>
    </source>
</evidence>
<feature type="non-terminal residue" evidence="4">
    <location>
        <position position="153"/>
    </location>
</feature>
<dbReference type="Pfam" id="PF05648">
    <property type="entry name" value="PEX11"/>
    <property type="match status" value="1"/>
</dbReference>
<keyword evidence="1" id="KW-0472">Membrane</keyword>
<reference evidence="4 5" key="1">
    <citation type="submission" date="2022-05" db="EMBL/GenBank/DDBJ databases">
        <authorList>
            <consortium name="Genoscope - CEA"/>
            <person name="William W."/>
        </authorList>
    </citation>
    <scope>NUCLEOTIDE SEQUENCE [LARGE SCALE GENOMIC DNA]</scope>
</reference>
<organism evidence="4 5">
    <name type="scientific">Porites evermanni</name>
    <dbReference type="NCBI Taxonomy" id="104178"/>
    <lineage>
        <taxon>Eukaryota</taxon>
        <taxon>Metazoa</taxon>
        <taxon>Cnidaria</taxon>
        <taxon>Anthozoa</taxon>
        <taxon>Hexacorallia</taxon>
        <taxon>Scleractinia</taxon>
        <taxon>Fungiina</taxon>
        <taxon>Poritidae</taxon>
        <taxon>Porites</taxon>
    </lineage>
</organism>
<keyword evidence="2" id="KW-0576">Peroxisome</keyword>
<dbReference type="PANTHER" id="PTHR20990:SF1">
    <property type="entry name" value="PEROXISOMAL MEMBRANE PROTEIN 11C"/>
    <property type="match status" value="1"/>
</dbReference>
<evidence type="ECO:0000256" key="2">
    <source>
        <dbReference type="ARBA" id="ARBA00023140"/>
    </source>
</evidence>
<dbReference type="Proteomes" id="UP001159427">
    <property type="component" value="Unassembled WGS sequence"/>
</dbReference>
<gene>
    <name evidence="4" type="ORF">PEVE_00002997</name>
</gene>
<accession>A0ABN8Q7K3</accession>
<comment type="subcellular location">
    <subcellularLocation>
        <location evidence="3">Peroxisome membrane</location>
    </subcellularLocation>
</comment>
<dbReference type="InterPro" id="IPR008733">
    <property type="entry name" value="PEX11"/>
</dbReference>
<evidence type="ECO:0000313" key="4">
    <source>
        <dbReference type="EMBL" id="CAH3158896.1"/>
    </source>
</evidence>
<dbReference type="InterPro" id="IPR026510">
    <property type="entry name" value="PEX11C_met"/>
</dbReference>
<evidence type="ECO:0008006" key="6">
    <source>
        <dbReference type="Google" id="ProtNLM"/>
    </source>
</evidence>
<proteinExistence type="predicted"/>
<sequence>MADRLATVLETYRGREKIMRLLQYASFLASGGLHKVSCEATGEKFRIFAEAMSECRTVLRLFDDAAMISFARSYGTGKEESDKIVRWTNLFDIFCGLTFYPLEHIAWARDKKILRGKSAKLWDLGLYCWIGSLTACILRDLWLFKKLQQQERK</sequence>
<dbReference type="PANTHER" id="PTHR20990">
    <property type="entry name" value="PEROXISOMAL BIOGENESIS FACTOR 11"/>
    <property type="match status" value="1"/>
</dbReference>
<keyword evidence="5" id="KW-1185">Reference proteome</keyword>
<evidence type="ECO:0000256" key="1">
    <source>
        <dbReference type="ARBA" id="ARBA00023136"/>
    </source>
</evidence>
<dbReference type="EMBL" id="CALNXI010001179">
    <property type="protein sequence ID" value="CAH3158896.1"/>
    <property type="molecule type" value="Genomic_DNA"/>
</dbReference>
<protein>
    <recommendedName>
        <fullName evidence="6">Peroxisomal membrane protein 11C</fullName>
    </recommendedName>
</protein>
<evidence type="ECO:0000256" key="3">
    <source>
        <dbReference type="ARBA" id="ARBA00046271"/>
    </source>
</evidence>